<dbReference type="OrthoDB" id="2248459at2759"/>
<reference evidence="3" key="1">
    <citation type="journal article" date="2020" name="Stud. Mycol.">
        <title>101 Dothideomycetes genomes: a test case for predicting lifestyles and emergence of pathogens.</title>
        <authorList>
            <person name="Haridas S."/>
            <person name="Albert R."/>
            <person name="Binder M."/>
            <person name="Bloem J."/>
            <person name="Labutti K."/>
            <person name="Salamov A."/>
            <person name="Andreopoulos B."/>
            <person name="Baker S."/>
            <person name="Barry K."/>
            <person name="Bills G."/>
            <person name="Bluhm B."/>
            <person name="Cannon C."/>
            <person name="Castanera R."/>
            <person name="Culley D."/>
            <person name="Daum C."/>
            <person name="Ezra D."/>
            <person name="Gonzalez J."/>
            <person name="Henrissat B."/>
            <person name="Kuo A."/>
            <person name="Liang C."/>
            <person name="Lipzen A."/>
            <person name="Lutzoni F."/>
            <person name="Magnuson J."/>
            <person name="Mondo S."/>
            <person name="Nolan M."/>
            <person name="Ohm R."/>
            <person name="Pangilinan J."/>
            <person name="Park H.-J."/>
            <person name="Ramirez L."/>
            <person name="Alfaro M."/>
            <person name="Sun H."/>
            <person name="Tritt A."/>
            <person name="Yoshinaga Y."/>
            <person name="Zwiers L.-H."/>
            <person name="Turgeon B."/>
            <person name="Goodwin S."/>
            <person name="Spatafora J."/>
            <person name="Crous P."/>
            <person name="Grigoriev I."/>
        </authorList>
    </citation>
    <scope>NUCLEOTIDE SEQUENCE</scope>
    <source>
        <strain evidence="3">CBS 122368</strain>
    </source>
</reference>
<dbReference type="Pfam" id="PF22669">
    <property type="entry name" value="Exo_endo_phos2"/>
    <property type="match status" value="1"/>
</dbReference>
<feature type="region of interest" description="Disordered" evidence="1">
    <location>
        <begin position="1"/>
        <end position="372"/>
    </location>
</feature>
<sequence length="1202" mass="133495">MERSNEESTDGSSIKPVSSLRSHFENMLSTNKSPAPTTPRQPSPAAVDCLAMPEDHRKMNGRKSLDIPRENGGRTSTPNLADYSGTGSTTPRGRTPGSPWSNSKPRPTSMVAFSPPRSPTRSPPRVTVQSPKSPPIPSEPHIHSPLPSRTLPPASVDSPTHAQPISNGTKTFKVPSRHATPVLESKHFFPASPVASPSGDPRKSGTFERPAAPASSVPPPINRAGKPKILSKSHSVEPSARTTLAPGHSAEGMAESVSPFSTPPSSSEGSVKEESPSLEPGLSKPRGAAPKESYFPPPPVHHSLVERLPSSDPRAIVGNPPLKFAPQSRANPPSDRPEDRPALPARREKDNVDLRKSMVIQRPLLPEPPIRRSMDTFRPAALVAETNNKFMPPPRRIQATAAAAPTKSLEPPKPPPPRNSGEFKRPNQVPAQASTQTPAQASQPYTYDSDDTDTANEKPTTALTDYPDSSQANRRPPVFQEGTSLIPTGYETKLFAICGEYICTTGYVTNVWNVLNGRLLMSQSHGETVKATSVAFRPAKNVDDEGKRLWLGTNIGEMHELDIPTQSLVHTKSNAHKGSPVLKIFRYASEMWSLDDDGKLHIWLPDETGSPTLQQTPSTFRVPRGHTFSIISGSQLWIAFTKEIRVYNRTVDNNYFQQMTQGSLSQQNVGDVTSGAILSSQPDRIYFGHTDGKITIYAKKNFECLGVINVSLYKISSLVGVGDYLWAGYSTGMIYVYDTSSTPWKVMKDWKAHEKPIAGIIADRTSIWKLDRLQVASLGTDSMLRIWDGMLRNDWLETQMQQRDAEYCDFREISVRVMTWNAGATKPTSLRHNEQDQNFFRELLQPEDPPDILVFGFQELVDLEDKKITAKSFFKKKKSREATENEHMSHQYRAWRDHLMRVLDEHSPRQNYTLLHTANLVGLFTCVFIKASERSKIRDVCAAEIKLGFSGRVGNKGALVVRFFLDDSSLCFINCHLAAGQTQTTHRNNDAAAIMEAAPLPRNRSPSDCANFFVGGGDGSMILDHEICVLNGDLNYRIDSMPRDTVISAVNQGNLAKLLDRDQLLLSRKRNPGFRLRAFNEAPINFPPTYKYDVGTDNYDTSEKRRSPAWCDRLLYRGLGRIKQVDYRRHDCVKVSDHRPVSGRFKVRVKTISDKRQMTAKDKVEVEFEAVKRRIAGDIKLDYLINVFGLSTKEAQRLLKGS</sequence>
<feature type="compositionally biased region" description="Polar residues" evidence="1">
    <location>
        <begin position="10"/>
        <end position="35"/>
    </location>
</feature>
<feature type="compositionally biased region" description="Polar residues" evidence="1">
    <location>
        <begin position="457"/>
        <end position="473"/>
    </location>
</feature>
<evidence type="ECO:0000256" key="1">
    <source>
        <dbReference type="SAM" id="MobiDB-lite"/>
    </source>
</evidence>
<feature type="domain" description="Inositol polyphosphate-related phosphatase" evidence="2">
    <location>
        <begin position="811"/>
        <end position="1153"/>
    </location>
</feature>
<organism evidence="3 4">
    <name type="scientific">Trematosphaeria pertusa</name>
    <dbReference type="NCBI Taxonomy" id="390896"/>
    <lineage>
        <taxon>Eukaryota</taxon>
        <taxon>Fungi</taxon>
        <taxon>Dikarya</taxon>
        <taxon>Ascomycota</taxon>
        <taxon>Pezizomycotina</taxon>
        <taxon>Dothideomycetes</taxon>
        <taxon>Pleosporomycetidae</taxon>
        <taxon>Pleosporales</taxon>
        <taxon>Massarineae</taxon>
        <taxon>Trematosphaeriaceae</taxon>
        <taxon>Trematosphaeria</taxon>
    </lineage>
</organism>
<dbReference type="RefSeq" id="XP_033681294.1">
    <property type="nucleotide sequence ID" value="XM_033836164.1"/>
</dbReference>
<name>A0A6A6I9U2_9PLEO</name>
<dbReference type="GeneID" id="54589494"/>
<feature type="compositionally biased region" description="Low complexity" evidence="1">
    <location>
        <begin position="256"/>
        <end position="269"/>
    </location>
</feature>
<dbReference type="PANTHER" id="PTHR11200">
    <property type="entry name" value="INOSITOL 5-PHOSPHATASE"/>
    <property type="match status" value="1"/>
</dbReference>
<proteinExistence type="predicted"/>
<evidence type="ECO:0000313" key="4">
    <source>
        <dbReference type="Proteomes" id="UP000800094"/>
    </source>
</evidence>
<feature type="compositionally biased region" description="Low complexity" evidence="1">
    <location>
        <begin position="84"/>
        <end position="99"/>
    </location>
</feature>
<dbReference type="PANTHER" id="PTHR11200:SF240">
    <property type="entry name" value="INOSITOL POLYPHOSPHATE 5-PHOSPHATASE C9G1.10C-RELATED"/>
    <property type="match status" value="1"/>
</dbReference>
<evidence type="ECO:0000259" key="2">
    <source>
        <dbReference type="SMART" id="SM00128"/>
    </source>
</evidence>
<dbReference type="GO" id="GO:0046856">
    <property type="term" value="P:phosphatidylinositol dephosphorylation"/>
    <property type="evidence" value="ECO:0007669"/>
    <property type="project" value="InterPro"/>
</dbReference>
<dbReference type="Proteomes" id="UP000800094">
    <property type="component" value="Unassembled WGS sequence"/>
</dbReference>
<dbReference type="EMBL" id="ML987199">
    <property type="protein sequence ID" value="KAF2246290.1"/>
    <property type="molecule type" value="Genomic_DNA"/>
</dbReference>
<evidence type="ECO:0000313" key="3">
    <source>
        <dbReference type="EMBL" id="KAF2246290.1"/>
    </source>
</evidence>
<feature type="compositionally biased region" description="Basic and acidic residues" evidence="1">
    <location>
        <begin position="53"/>
        <end position="72"/>
    </location>
</feature>
<accession>A0A6A6I9U2</accession>
<feature type="compositionally biased region" description="Basic and acidic residues" evidence="1">
    <location>
        <begin position="335"/>
        <end position="356"/>
    </location>
</feature>
<dbReference type="Gene3D" id="2.130.10.10">
    <property type="entry name" value="YVTN repeat-like/Quinoprotein amine dehydrogenase"/>
    <property type="match status" value="1"/>
</dbReference>
<dbReference type="AlphaFoldDB" id="A0A6A6I9U2"/>
<dbReference type="SUPFAM" id="SSF50978">
    <property type="entry name" value="WD40 repeat-like"/>
    <property type="match status" value="1"/>
</dbReference>
<dbReference type="InterPro" id="IPR000300">
    <property type="entry name" value="IPPc"/>
</dbReference>
<dbReference type="FunFam" id="3.60.10.10:FF:000036">
    <property type="entry name" value="Inositol polyphosphate phosphatase, putative"/>
    <property type="match status" value="1"/>
</dbReference>
<dbReference type="Gene3D" id="3.60.10.10">
    <property type="entry name" value="Endonuclease/exonuclease/phosphatase"/>
    <property type="match status" value="1"/>
</dbReference>
<feature type="compositionally biased region" description="Low complexity" evidence="1">
    <location>
        <begin position="430"/>
        <end position="444"/>
    </location>
</feature>
<feature type="region of interest" description="Disordered" evidence="1">
    <location>
        <begin position="400"/>
        <end position="484"/>
    </location>
</feature>
<keyword evidence="4" id="KW-1185">Reference proteome</keyword>
<dbReference type="SMART" id="SM00128">
    <property type="entry name" value="IPPc"/>
    <property type="match status" value="1"/>
</dbReference>
<feature type="compositionally biased region" description="Polar residues" evidence="1">
    <location>
        <begin position="157"/>
        <end position="170"/>
    </location>
</feature>
<dbReference type="GO" id="GO:0004439">
    <property type="term" value="F:phosphatidylinositol-4,5-bisphosphate 5-phosphatase activity"/>
    <property type="evidence" value="ECO:0007669"/>
    <property type="project" value="TreeGrafter"/>
</dbReference>
<dbReference type="InterPro" id="IPR046985">
    <property type="entry name" value="IP5"/>
</dbReference>
<protein>
    <submittedName>
        <fullName evidence="3">DNase I-like protein</fullName>
    </submittedName>
</protein>
<dbReference type="InterPro" id="IPR015943">
    <property type="entry name" value="WD40/YVTN_repeat-like_dom_sf"/>
</dbReference>
<dbReference type="InterPro" id="IPR036322">
    <property type="entry name" value="WD40_repeat_dom_sf"/>
</dbReference>
<dbReference type="SUPFAM" id="SSF56219">
    <property type="entry name" value="DNase I-like"/>
    <property type="match status" value="1"/>
</dbReference>
<gene>
    <name evidence="3" type="ORF">BU26DRAFT_65609</name>
</gene>
<dbReference type="InterPro" id="IPR036691">
    <property type="entry name" value="Endo/exonu/phosph_ase_sf"/>
</dbReference>